<protein>
    <submittedName>
        <fullName evidence="2">Uncharacterized protein</fullName>
    </submittedName>
</protein>
<dbReference type="Proteomes" id="UP001168528">
    <property type="component" value="Unassembled WGS sequence"/>
</dbReference>
<feature type="compositionally biased region" description="Polar residues" evidence="1">
    <location>
        <begin position="143"/>
        <end position="154"/>
    </location>
</feature>
<organism evidence="2 3">
    <name type="scientific">Rhodocytophaga aerolata</name>
    <dbReference type="NCBI Taxonomy" id="455078"/>
    <lineage>
        <taxon>Bacteria</taxon>
        <taxon>Pseudomonadati</taxon>
        <taxon>Bacteroidota</taxon>
        <taxon>Cytophagia</taxon>
        <taxon>Cytophagales</taxon>
        <taxon>Rhodocytophagaceae</taxon>
        <taxon>Rhodocytophaga</taxon>
    </lineage>
</organism>
<dbReference type="EMBL" id="JAUKPO010000004">
    <property type="protein sequence ID" value="MDO1446490.1"/>
    <property type="molecule type" value="Genomic_DNA"/>
</dbReference>
<feature type="compositionally biased region" description="Basic and acidic residues" evidence="1">
    <location>
        <begin position="1"/>
        <end position="24"/>
    </location>
</feature>
<feature type="compositionally biased region" description="Polar residues" evidence="1">
    <location>
        <begin position="63"/>
        <end position="72"/>
    </location>
</feature>
<feature type="region of interest" description="Disordered" evidence="1">
    <location>
        <begin position="1"/>
        <end position="72"/>
    </location>
</feature>
<name>A0ABT8R317_9BACT</name>
<reference evidence="2" key="1">
    <citation type="submission" date="2023-07" db="EMBL/GenBank/DDBJ databases">
        <title>The genome sequence of Rhodocytophaga aerolata KACC 12507.</title>
        <authorList>
            <person name="Zhang X."/>
        </authorList>
    </citation>
    <scope>NUCLEOTIDE SEQUENCE</scope>
    <source>
        <strain evidence="2">KACC 12507</strain>
    </source>
</reference>
<gene>
    <name evidence="2" type="ORF">Q0590_09535</name>
</gene>
<keyword evidence="3" id="KW-1185">Reference proteome</keyword>
<dbReference type="RefSeq" id="WP_302037294.1">
    <property type="nucleotide sequence ID" value="NZ_JAUKPO010000004.1"/>
</dbReference>
<proteinExistence type="predicted"/>
<sequence>MKKDKNKAVTKDPQVNKDNQRADTDTTGIAAQLPGGSKEEENQITADKVTPTRAEATSDELVNDTSTNTYAQSAEVDSLKVVQENYPEAATQQDIGGNSASPTPFLATPEVLASSVEETAATPISTPAAVNAGSEGQIREADTSSPTAKKTITGSAKRKSSPKQAARISRIYGVLYKAENTYFIKEGNVPEEKLQLRYPQQLEDQLDQYSGQYVTIAGELAQKNKAGSYPTLHVHKLASHDQIGRRAYELSQQNPDAHEANWLSAENELLQP</sequence>
<comment type="caution">
    <text evidence="2">The sequence shown here is derived from an EMBL/GenBank/DDBJ whole genome shotgun (WGS) entry which is preliminary data.</text>
</comment>
<evidence type="ECO:0000256" key="1">
    <source>
        <dbReference type="SAM" id="MobiDB-lite"/>
    </source>
</evidence>
<evidence type="ECO:0000313" key="3">
    <source>
        <dbReference type="Proteomes" id="UP001168528"/>
    </source>
</evidence>
<accession>A0ABT8R317</accession>
<feature type="region of interest" description="Disordered" evidence="1">
    <location>
        <begin position="113"/>
        <end position="163"/>
    </location>
</feature>
<evidence type="ECO:0000313" key="2">
    <source>
        <dbReference type="EMBL" id="MDO1446490.1"/>
    </source>
</evidence>